<evidence type="ECO:0000313" key="1">
    <source>
        <dbReference type="EMBL" id="MET3869268.1"/>
    </source>
</evidence>
<evidence type="ECO:0000313" key="2">
    <source>
        <dbReference type="Proteomes" id="UP001549119"/>
    </source>
</evidence>
<dbReference type="RefSeq" id="WP_209650215.1">
    <property type="nucleotide sequence ID" value="NZ_JBEPNV010000001.1"/>
</dbReference>
<dbReference type="Gene3D" id="3.40.50.2000">
    <property type="entry name" value="Glycogen Phosphorylase B"/>
    <property type="match status" value="2"/>
</dbReference>
<gene>
    <name evidence="1" type="ORF">ABIC20_006577</name>
</gene>
<sequence length="583" mass="64710">MRIATFATYRAVTARHGGQIRLRALHETLIRDGLAICHVAVHTGHEDDLASNEISIALDAATQADLRRNQMRADVHACTVFDRHPDRYHVVESGLDAFEPDVLWLEQPWLWPLVKAYVARSRRPHSVIVYGSQNVEAELVATAELDWDAAARAKLAADVKALEDDLCRAADGIVSVCPTDAKTFHRYKKPALLAPNGVSPPAAPGGLDYWKAVYRHTTTALFVGSAHPPNAQGFEAMLGWDMSYLAPDEKIVVLGGVCDLLQERPAFRKNRSLILPRVDLLHQQDPGGLATLLGLSKAVLLPIVSGGGTNLKTAEALFSRKPIVATTCAFRGYEAFLDFPNVRISDDPHEFRALLKQQLRAPDDAAVWTDAQTEALDRLLWSRSTAEVARWIRTLAVKVRTVPQLAAGLRTPTVPGPQSPKAVTVEGMLLKPMLHEGWHTFEVQGTWSKSRIATLRIPNPYAGASVNVTVEVEVMSRRGMSNTLSIYSATDQHFSRRCSFKGRRQTVTFTIHHAELTQRDVFEVYIEVQKLFQPQTRTGVADERALGCRIVRMTMTPVPASTPRRVPRSKRSFDRIRALNFGQ</sequence>
<name>A0ABV2NSA9_9HYPH</name>
<dbReference type="EMBL" id="JBEPNW010000002">
    <property type="protein sequence ID" value="MET3869268.1"/>
    <property type="molecule type" value="Genomic_DNA"/>
</dbReference>
<protein>
    <submittedName>
        <fullName evidence="1">Glycosyltransferase involved in cell wall biosynthesis</fullName>
    </submittedName>
</protein>
<accession>A0ABV2NSA9</accession>
<organism evidence="1 2">
    <name type="scientific">Methylobacterium radiotolerans</name>
    <dbReference type="NCBI Taxonomy" id="31998"/>
    <lineage>
        <taxon>Bacteria</taxon>
        <taxon>Pseudomonadati</taxon>
        <taxon>Pseudomonadota</taxon>
        <taxon>Alphaproteobacteria</taxon>
        <taxon>Hyphomicrobiales</taxon>
        <taxon>Methylobacteriaceae</taxon>
        <taxon>Methylobacterium</taxon>
    </lineage>
</organism>
<comment type="caution">
    <text evidence="1">The sequence shown here is derived from an EMBL/GenBank/DDBJ whole genome shotgun (WGS) entry which is preliminary data.</text>
</comment>
<proteinExistence type="predicted"/>
<keyword evidence="2" id="KW-1185">Reference proteome</keyword>
<dbReference type="SUPFAM" id="SSF53756">
    <property type="entry name" value="UDP-Glycosyltransferase/glycogen phosphorylase"/>
    <property type="match status" value="1"/>
</dbReference>
<dbReference type="Proteomes" id="UP001549119">
    <property type="component" value="Unassembled WGS sequence"/>
</dbReference>
<reference evidence="1 2" key="1">
    <citation type="submission" date="2024-06" db="EMBL/GenBank/DDBJ databases">
        <title>Genomics of switchgrass bacterial isolates.</title>
        <authorList>
            <person name="Shade A."/>
        </authorList>
    </citation>
    <scope>NUCLEOTIDE SEQUENCE [LARGE SCALE GENOMIC DNA]</scope>
    <source>
        <strain evidence="1 2">PvP084</strain>
    </source>
</reference>